<dbReference type="AlphaFoldDB" id="A0A9W5PYQ6"/>
<reference evidence="1 2" key="1">
    <citation type="submission" date="2012-12" db="EMBL/GenBank/DDBJ databases">
        <title>The Genome Sequence of Bacillus cereus VD196.</title>
        <authorList>
            <consortium name="The Broad Institute Genome Sequencing Platform"/>
            <consortium name="The Broad Institute Genome Sequencing Center for Infectious Disease"/>
            <person name="Feldgarden M."/>
            <person name="Van der Auwera G.A."/>
            <person name="Mahillon J."/>
            <person name="Duprez V."/>
            <person name="Timmery S."/>
            <person name="Mattelet C."/>
            <person name="Dierick K."/>
            <person name="Sun M."/>
            <person name="Yu Z."/>
            <person name="Zhu L."/>
            <person name="Hu X."/>
            <person name="Shank E.B."/>
            <person name="Swiecicka I."/>
            <person name="Hansen B.M."/>
            <person name="Andrup L."/>
            <person name="Walker B."/>
            <person name="Young S.K."/>
            <person name="Zeng Q."/>
            <person name="Gargeya S."/>
            <person name="Fitzgerald M."/>
            <person name="Haas B."/>
            <person name="Abouelleil A."/>
            <person name="Alvarado L."/>
            <person name="Arachchi H.M."/>
            <person name="Berlin A.M."/>
            <person name="Chapman S.B."/>
            <person name="Dewar J."/>
            <person name="Goldberg J."/>
            <person name="Griggs A."/>
            <person name="Gujja S."/>
            <person name="Hansen M."/>
            <person name="Howarth C."/>
            <person name="Imamovic A."/>
            <person name="Larimer J."/>
            <person name="McCowan C."/>
            <person name="Murphy C."/>
            <person name="Neiman D."/>
            <person name="Pearson M."/>
            <person name="Priest M."/>
            <person name="Roberts A."/>
            <person name="Saif S."/>
            <person name="Shea T."/>
            <person name="Sisk P."/>
            <person name="Sykes S."/>
            <person name="Wortman J."/>
            <person name="Nusbaum C."/>
            <person name="Birren B."/>
        </authorList>
    </citation>
    <scope>NUCLEOTIDE SEQUENCE [LARGE SCALE GENOMIC DNA]</scope>
    <source>
        <strain evidence="1 2">VD196</strain>
    </source>
</reference>
<gene>
    <name evidence="1" type="ORF">IKE_05704</name>
</gene>
<accession>A0A9W5PYQ6</accession>
<proteinExistence type="predicted"/>
<organism evidence="1 2">
    <name type="scientific">Bacillus cereus VD196</name>
    <dbReference type="NCBI Taxonomy" id="1053243"/>
    <lineage>
        <taxon>Bacteria</taxon>
        <taxon>Bacillati</taxon>
        <taxon>Bacillota</taxon>
        <taxon>Bacilli</taxon>
        <taxon>Bacillales</taxon>
        <taxon>Bacillaceae</taxon>
        <taxon>Bacillus</taxon>
        <taxon>Bacillus cereus group</taxon>
    </lineage>
</organism>
<dbReference type="Pfam" id="PF12784">
    <property type="entry name" value="PDDEXK_2"/>
    <property type="match status" value="1"/>
</dbReference>
<dbReference type="EMBL" id="AHFL01000052">
    <property type="protein sequence ID" value="EOO62360.1"/>
    <property type="molecule type" value="Genomic_DNA"/>
</dbReference>
<evidence type="ECO:0000313" key="1">
    <source>
        <dbReference type="EMBL" id="EOO62360.1"/>
    </source>
</evidence>
<name>A0A9W5PYQ6_BACCE</name>
<evidence type="ECO:0000313" key="2">
    <source>
        <dbReference type="Proteomes" id="UP000014023"/>
    </source>
</evidence>
<protein>
    <submittedName>
        <fullName evidence="1">Uncharacterized protein</fullName>
    </submittedName>
</protein>
<dbReference type="Proteomes" id="UP000014023">
    <property type="component" value="Unassembled WGS sequence"/>
</dbReference>
<sequence length="103" mass="11737">MLIFKKIILFKSFSFQSTENRGVSDLKLMGMACLHAYHSFMYNERKTSYEMGRGKPMSNQQLVNLRIDFAFKQLFGTSGNEDILIAFLNAMLQGSLESPIVSL</sequence>
<comment type="caution">
    <text evidence="1">The sequence shown here is derived from an EMBL/GenBank/DDBJ whole genome shotgun (WGS) entry which is preliminary data.</text>
</comment>